<evidence type="ECO:0000259" key="7">
    <source>
        <dbReference type="PROSITE" id="PS51879"/>
    </source>
</evidence>
<dbReference type="PROSITE" id="PS51059">
    <property type="entry name" value="PARP_CATALYTIC"/>
    <property type="match status" value="1"/>
</dbReference>
<accession>A0A0A0LE89</accession>
<dbReference type="Gene3D" id="3.90.228.10">
    <property type="match status" value="1"/>
</dbReference>
<evidence type="ECO:0000313" key="9">
    <source>
        <dbReference type="Proteomes" id="UP000029981"/>
    </source>
</evidence>
<evidence type="ECO:0008006" key="10">
    <source>
        <dbReference type="Google" id="ProtNLM"/>
    </source>
</evidence>
<reference evidence="8 9" key="2">
    <citation type="journal article" date="2009" name="PLoS ONE">
        <title>An integrated genetic and cytogenetic map of the cucumber genome.</title>
        <authorList>
            <person name="Ren Y."/>
            <person name="Zhang Z."/>
            <person name="Liu J."/>
            <person name="Staub J.E."/>
            <person name="Han Y."/>
            <person name="Cheng Z."/>
            <person name="Li X."/>
            <person name="Lu J."/>
            <person name="Miao H."/>
            <person name="Kang H."/>
            <person name="Xie B."/>
            <person name="Gu X."/>
            <person name="Wang X."/>
            <person name="Du Y."/>
            <person name="Jin W."/>
            <person name="Huang S."/>
        </authorList>
    </citation>
    <scope>NUCLEOTIDE SEQUENCE [LARGE SCALE GENOMIC DNA]</scope>
    <source>
        <strain evidence="9">cv. 9930</strain>
    </source>
</reference>
<dbReference type="InterPro" id="IPR004170">
    <property type="entry name" value="WWE_dom"/>
</dbReference>
<name>A0A0A0LE89_CUCSA</name>
<proteinExistence type="predicted"/>
<dbReference type="InterPro" id="IPR012317">
    <property type="entry name" value="Poly(ADP-ribose)pol_cat_dom"/>
</dbReference>
<dbReference type="Proteomes" id="UP000029981">
    <property type="component" value="Chromosome 3"/>
</dbReference>
<reference evidence="8 9" key="3">
    <citation type="journal article" date="2010" name="BMC Genomics">
        <title>Transcriptome sequencing and comparative analysis of cucumber flowers with different sex types.</title>
        <authorList>
            <person name="Guo S."/>
            <person name="Zheng Y."/>
            <person name="Joung J.G."/>
            <person name="Liu S."/>
            <person name="Zhang Z."/>
            <person name="Crasta O.R."/>
            <person name="Sobral B.W."/>
            <person name="Xu Y."/>
            <person name="Huang S."/>
            <person name="Fei Z."/>
        </authorList>
    </citation>
    <scope>NUCLEOTIDE SEQUENCE [LARGE SCALE GENOMIC DNA]</scope>
    <source>
        <strain evidence="9">cv. 9930</strain>
    </source>
</reference>
<dbReference type="SUPFAM" id="SSF56399">
    <property type="entry name" value="ADP-ribosylation"/>
    <property type="match status" value="1"/>
</dbReference>
<dbReference type="EMBL" id="CM002924">
    <property type="protein sequence ID" value="KGN60355.1"/>
    <property type="molecule type" value="Genomic_DNA"/>
</dbReference>
<comment type="subcellular location">
    <subcellularLocation>
        <location evidence="1">Nucleus</location>
    </subcellularLocation>
</comment>
<keyword evidence="3" id="KW-0346">Stress response</keyword>
<evidence type="ECO:0000259" key="6">
    <source>
        <dbReference type="PROSITE" id="PS51059"/>
    </source>
</evidence>
<dbReference type="OMA" id="PAHIICA"/>
<dbReference type="PANTHER" id="PTHR32263">
    <property type="entry name" value="INACTIVE POLY [ADP-RIBOSE] POLYMERASE SRO4-RELATED"/>
    <property type="match status" value="1"/>
</dbReference>
<evidence type="ECO:0000256" key="2">
    <source>
        <dbReference type="ARBA" id="ARBA00022473"/>
    </source>
</evidence>
<organism evidence="8 9">
    <name type="scientific">Cucumis sativus</name>
    <name type="common">Cucumber</name>
    <dbReference type="NCBI Taxonomy" id="3659"/>
    <lineage>
        <taxon>Eukaryota</taxon>
        <taxon>Viridiplantae</taxon>
        <taxon>Streptophyta</taxon>
        <taxon>Embryophyta</taxon>
        <taxon>Tracheophyta</taxon>
        <taxon>Spermatophyta</taxon>
        <taxon>Magnoliopsida</taxon>
        <taxon>eudicotyledons</taxon>
        <taxon>Gunneridae</taxon>
        <taxon>Pentapetalae</taxon>
        <taxon>rosids</taxon>
        <taxon>fabids</taxon>
        <taxon>Cucurbitales</taxon>
        <taxon>Cucurbitaceae</taxon>
        <taxon>Benincaseae</taxon>
        <taxon>Cucumis</taxon>
    </lineage>
</organism>
<dbReference type="PROSITE" id="PS50918">
    <property type="entry name" value="WWE"/>
    <property type="match status" value="1"/>
</dbReference>
<dbReference type="Pfam" id="PF23467">
    <property type="entry name" value="WWE_5"/>
    <property type="match status" value="1"/>
</dbReference>
<dbReference type="PROSITE" id="PS51879">
    <property type="entry name" value="RST"/>
    <property type="match status" value="1"/>
</dbReference>
<dbReference type="eggNOG" id="ENOG502QWIN">
    <property type="taxonomic scope" value="Eukaryota"/>
</dbReference>
<gene>
    <name evidence="8" type="ORF">Csa_3G901000</name>
</gene>
<dbReference type="InterPro" id="IPR057823">
    <property type="entry name" value="WWE_RCD1"/>
</dbReference>
<dbReference type="Gramene" id="KGN60355">
    <property type="protein sequence ID" value="KGN60355"/>
    <property type="gene ID" value="Csa_3G901000"/>
</dbReference>
<dbReference type="AlphaFoldDB" id="A0A0A0LE89"/>
<dbReference type="InterPro" id="IPR022003">
    <property type="entry name" value="RST"/>
</dbReference>
<dbReference type="PANTHER" id="PTHR32263:SF24">
    <property type="entry name" value="PARP CATALYTIC DOMAIN-CONTAINING PROTEIN"/>
    <property type="match status" value="1"/>
</dbReference>
<keyword evidence="9" id="KW-1185">Reference proteome</keyword>
<dbReference type="InterPro" id="IPR044964">
    <property type="entry name" value="RCD1/SRO1-5"/>
</dbReference>
<evidence type="ECO:0000256" key="4">
    <source>
        <dbReference type="ARBA" id="ARBA00023242"/>
    </source>
</evidence>
<dbReference type="Pfam" id="PF12174">
    <property type="entry name" value="RST"/>
    <property type="match status" value="1"/>
</dbReference>
<protein>
    <recommendedName>
        <fullName evidence="10">PARP catalytic domain-containing protein</fullName>
    </recommendedName>
</protein>
<feature type="domain" description="PARP catalytic" evidence="6">
    <location>
        <begin position="294"/>
        <end position="506"/>
    </location>
</feature>
<keyword evidence="4" id="KW-0539">Nucleus</keyword>
<reference evidence="8 9" key="4">
    <citation type="journal article" date="2011" name="BMC Genomics">
        <title>RNA-Seq improves annotation of protein-coding genes in the cucumber genome.</title>
        <authorList>
            <person name="Li Z."/>
            <person name="Zhang Z."/>
            <person name="Yan P."/>
            <person name="Huang S."/>
            <person name="Fei Z."/>
            <person name="Lin K."/>
        </authorList>
    </citation>
    <scope>NUCLEOTIDE SEQUENCE [LARGE SCALE GENOMIC DNA]</scope>
    <source>
        <strain evidence="9">cv. 9930</strain>
    </source>
</reference>
<sequence>MGKWSGLYIMTADCRQRVNEFSQLHGLSNPWIVKKRFMNMETELTKVLHNGQKIVVGLKRKRANQGTSHAGAGYKAFLSKLSSSRNRHAKSRRLDDCEVSCGPNSRRSLLRTYKNFIRSGLPQRFLYYEDGDWVDYPQIIVKLIREQFQIKNAAIEVEFNGRHLLLDALYMIQVELKTAIQQHIAWIDDNDQCFFPEFYSGDRMMHQYHPYELEDASAAALSDHTGMREINLHLEIGLTEANISQSEEYVEESNRDTKKSNIKAKTCDIVGDWEGSETRSQKPVAGTQEAVGEIKEIDCYSTPQNEVIHSIVNSDDVKNMFLMSMESIKNIEILEVKRWSSPLMQDRLDLFHKQIETTMKNRGNANVQYGWLALDKDILSGRMPYGGVGHSGLKPTSLYGVRLSPSSCANLSASYCDDDEKGVRYIAFCHVILGNVEVVAPGCGPYHPSSVNFDSGVDDLHNPSQYLVSNVNMKSHIFPEYVVSFKIPSSPLELGRQDQLQINCSSIESEEDCVSSPAPKKRCLEKLDHGSSSLKTPKSPWMAFPRLLNAISKAVPLNDMKLVYGHYGLFREKKTSRDEFVRRLRSIVGDQLLRSTLMSLQCKPPPKSPCTSKVPKEEEC</sequence>
<evidence type="ECO:0000313" key="8">
    <source>
        <dbReference type="EMBL" id="KGN60355.1"/>
    </source>
</evidence>
<dbReference type="STRING" id="3659.A0A0A0LE89"/>
<dbReference type="GO" id="GO:0005634">
    <property type="term" value="C:nucleus"/>
    <property type="evidence" value="ECO:0007669"/>
    <property type="project" value="UniProtKB-SubCell"/>
</dbReference>
<evidence type="ECO:0000256" key="1">
    <source>
        <dbReference type="ARBA" id="ARBA00004123"/>
    </source>
</evidence>
<feature type="domain" description="WWE" evidence="5">
    <location>
        <begin position="111"/>
        <end position="186"/>
    </location>
</feature>
<reference evidence="8 9" key="1">
    <citation type="journal article" date="2009" name="Nat. Genet.">
        <title>The genome of the cucumber, Cucumis sativus L.</title>
        <authorList>
            <person name="Huang S."/>
            <person name="Li R."/>
            <person name="Zhang Z."/>
            <person name="Li L."/>
            <person name="Gu X."/>
            <person name="Fan W."/>
            <person name="Lucas W.J."/>
            <person name="Wang X."/>
            <person name="Xie B."/>
            <person name="Ni P."/>
            <person name="Ren Y."/>
            <person name="Zhu H."/>
            <person name="Li J."/>
            <person name="Lin K."/>
            <person name="Jin W."/>
            <person name="Fei Z."/>
            <person name="Li G."/>
            <person name="Staub J."/>
            <person name="Kilian A."/>
            <person name="van der Vossen E.A."/>
            <person name="Wu Y."/>
            <person name="Guo J."/>
            <person name="He J."/>
            <person name="Jia Z."/>
            <person name="Ren Y."/>
            <person name="Tian G."/>
            <person name="Lu Y."/>
            <person name="Ruan J."/>
            <person name="Qian W."/>
            <person name="Wang M."/>
            <person name="Huang Q."/>
            <person name="Li B."/>
            <person name="Xuan Z."/>
            <person name="Cao J."/>
            <person name="Asan"/>
            <person name="Wu Z."/>
            <person name="Zhang J."/>
            <person name="Cai Q."/>
            <person name="Bai Y."/>
            <person name="Zhao B."/>
            <person name="Han Y."/>
            <person name="Li Y."/>
            <person name="Li X."/>
            <person name="Wang S."/>
            <person name="Shi Q."/>
            <person name="Liu S."/>
            <person name="Cho W.K."/>
            <person name="Kim J.Y."/>
            <person name="Xu Y."/>
            <person name="Heller-Uszynska K."/>
            <person name="Miao H."/>
            <person name="Cheng Z."/>
            <person name="Zhang S."/>
            <person name="Wu J."/>
            <person name="Yang Y."/>
            <person name="Kang H."/>
            <person name="Li M."/>
            <person name="Liang H."/>
            <person name="Ren X."/>
            <person name="Shi Z."/>
            <person name="Wen M."/>
            <person name="Jian M."/>
            <person name="Yang H."/>
            <person name="Zhang G."/>
            <person name="Yang Z."/>
            <person name="Chen R."/>
            <person name="Liu S."/>
            <person name="Li J."/>
            <person name="Ma L."/>
            <person name="Liu H."/>
            <person name="Zhou Y."/>
            <person name="Zhao J."/>
            <person name="Fang X."/>
            <person name="Li G."/>
            <person name="Fang L."/>
            <person name="Li Y."/>
            <person name="Liu D."/>
            <person name="Zheng H."/>
            <person name="Zhang Y."/>
            <person name="Qin N."/>
            <person name="Li Z."/>
            <person name="Yang G."/>
            <person name="Yang S."/>
            <person name="Bolund L."/>
            <person name="Kristiansen K."/>
            <person name="Zheng H."/>
            <person name="Li S."/>
            <person name="Zhang X."/>
            <person name="Yang H."/>
            <person name="Wang J."/>
            <person name="Sun R."/>
            <person name="Zhang B."/>
            <person name="Jiang S."/>
            <person name="Wang J."/>
            <person name="Du Y."/>
            <person name="Li S."/>
        </authorList>
    </citation>
    <scope>NUCLEOTIDE SEQUENCE [LARGE SCALE GENOMIC DNA]</scope>
    <source>
        <strain evidence="9">cv. 9930</strain>
    </source>
</reference>
<keyword evidence="2" id="KW-0217">Developmental protein</keyword>
<feature type="domain" description="RST" evidence="7">
    <location>
        <begin position="535"/>
        <end position="606"/>
    </location>
</feature>
<dbReference type="GO" id="GO:0003950">
    <property type="term" value="F:NAD+ poly-ADP-ribosyltransferase activity"/>
    <property type="evidence" value="ECO:0007669"/>
    <property type="project" value="InterPro"/>
</dbReference>
<evidence type="ECO:0000259" key="5">
    <source>
        <dbReference type="PROSITE" id="PS50918"/>
    </source>
</evidence>
<evidence type="ECO:0000256" key="3">
    <source>
        <dbReference type="ARBA" id="ARBA00023016"/>
    </source>
</evidence>